<dbReference type="PANTHER" id="PTHR46211">
    <property type="entry name" value="GLYCEROPHOSPHORYL DIESTER PHOSPHODIESTERASE"/>
    <property type="match status" value="1"/>
</dbReference>
<dbReference type="EMBL" id="DVOO01000011">
    <property type="protein sequence ID" value="HIV24835.1"/>
    <property type="molecule type" value="Genomic_DNA"/>
</dbReference>
<comment type="caution">
    <text evidence="2">The sequence shown here is derived from an EMBL/GenBank/DDBJ whole genome shotgun (WGS) entry which is preliminary data.</text>
</comment>
<evidence type="ECO:0000313" key="3">
    <source>
        <dbReference type="Proteomes" id="UP000824169"/>
    </source>
</evidence>
<dbReference type="PROSITE" id="PS51704">
    <property type="entry name" value="GP_PDE"/>
    <property type="match status" value="1"/>
</dbReference>
<dbReference type="InterPro" id="IPR017946">
    <property type="entry name" value="PLC-like_Pdiesterase_TIM-brl"/>
</dbReference>
<gene>
    <name evidence="2" type="ORF">IAB71_03465</name>
</gene>
<accession>A0A9D1T9X0</accession>
<protein>
    <submittedName>
        <fullName evidence="2">Glycerophosphodiester phosphodiesterase</fullName>
    </submittedName>
</protein>
<dbReference type="Pfam" id="PF03009">
    <property type="entry name" value="GDPD"/>
    <property type="match status" value="1"/>
</dbReference>
<evidence type="ECO:0000313" key="2">
    <source>
        <dbReference type="EMBL" id="HIV24835.1"/>
    </source>
</evidence>
<dbReference type="InterPro" id="IPR030395">
    <property type="entry name" value="GP_PDE_dom"/>
</dbReference>
<reference evidence="2" key="1">
    <citation type="submission" date="2020-10" db="EMBL/GenBank/DDBJ databases">
        <authorList>
            <person name="Gilroy R."/>
        </authorList>
    </citation>
    <scope>NUCLEOTIDE SEQUENCE</scope>
    <source>
        <strain evidence="2">CHK188-20938</strain>
    </source>
</reference>
<dbReference type="GO" id="GO:0008081">
    <property type="term" value="F:phosphoric diester hydrolase activity"/>
    <property type="evidence" value="ECO:0007669"/>
    <property type="project" value="InterPro"/>
</dbReference>
<evidence type="ECO:0000259" key="1">
    <source>
        <dbReference type="PROSITE" id="PS51704"/>
    </source>
</evidence>
<reference evidence="2" key="2">
    <citation type="journal article" date="2021" name="PeerJ">
        <title>Extensive microbial diversity within the chicken gut microbiome revealed by metagenomics and culture.</title>
        <authorList>
            <person name="Gilroy R."/>
            <person name="Ravi A."/>
            <person name="Getino M."/>
            <person name="Pursley I."/>
            <person name="Horton D.L."/>
            <person name="Alikhan N.F."/>
            <person name="Baker D."/>
            <person name="Gharbi K."/>
            <person name="Hall N."/>
            <person name="Watson M."/>
            <person name="Adriaenssens E.M."/>
            <person name="Foster-Nyarko E."/>
            <person name="Jarju S."/>
            <person name="Secka A."/>
            <person name="Antonio M."/>
            <person name="Oren A."/>
            <person name="Chaudhuri R.R."/>
            <person name="La Ragione R."/>
            <person name="Hildebrand F."/>
            <person name="Pallen M.J."/>
        </authorList>
    </citation>
    <scope>NUCLEOTIDE SEQUENCE</scope>
    <source>
        <strain evidence="2">CHK188-20938</strain>
    </source>
</reference>
<dbReference type="PANTHER" id="PTHR46211:SF1">
    <property type="entry name" value="GLYCEROPHOSPHODIESTER PHOSPHODIESTERASE, CYTOPLASMIC"/>
    <property type="match status" value="1"/>
</dbReference>
<dbReference type="AlphaFoldDB" id="A0A9D1T9X0"/>
<dbReference type="Proteomes" id="UP000824169">
    <property type="component" value="Unassembled WGS sequence"/>
</dbReference>
<proteinExistence type="predicted"/>
<dbReference type="Gene3D" id="3.20.20.190">
    <property type="entry name" value="Phosphatidylinositol (PI) phosphodiesterase"/>
    <property type="match status" value="1"/>
</dbReference>
<sequence length="276" mass="31312">MGKTFRRLLSAAAGTAAAWALAVKPRTSGKPDMSEFRKYDFAHRGYFNIRKKIPENSMKAFAAAVEHGYGIELDVRLTRDGIPVVIHDSRLLRLCGADGCVEDKTREELREYRLSKTEEGIPDLEEVLALVDGQVPVLLDIKTELENYGVLCSRISQVLDGYEGVFAVQSADPMTVRWFRGNRPEYIRGQVMEYGERCGCGIACTVGSFLRHNLLTNFLTTPDFVTCNVEDRKNLSLRLCRFLYRVQTMEWGIHDLEGYELVKTDESLVIFEEIEP</sequence>
<organism evidence="2 3">
    <name type="scientific">Candidatus Scatomonas pullistercoris</name>
    <dbReference type="NCBI Taxonomy" id="2840920"/>
    <lineage>
        <taxon>Bacteria</taxon>
        <taxon>Bacillati</taxon>
        <taxon>Bacillota</taxon>
        <taxon>Clostridia</taxon>
        <taxon>Lachnospirales</taxon>
        <taxon>Lachnospiraceae</taxon>
        <taxon>Lachnospiraceae incertae sedis</taxon>
        <taxon>Candidatus Scatomonas</taxon>
    </lineage>
</organism>
<dbReference type="SUPFAM" id="SSF51695">
    <property type="entry name" value="PLC-like phosphodiesterases"/>
    <property type="match status" value="1"/>
</dbReference>
<dbReference type="GO" id="GO:0006629">
    <property type="term" value="P:lipid metabolic process"/>
    <property type="evidence" value="ECO:0007669"/>
    <property type="project" value="InterPro"/>
</dbReference>
<name>A0A9D1T9X0_9FIRM</name>
<feature type="domain" description="GP-PDE" evidence="1">
    <location>
        <begin position="38"/>
        <end position="276"/>
    </location>
</feature>